<comment type="caution">
    <text evidence="6">The sequence shown here is derived from an EMBL/GenBank/DDBJ whole genome shotgun (WGS) entry which is preliminary data.</text>
</comment>
<dbReference type="EMBL" id="JARAKH010000025">
    <property type="protein sequence ID" value="KAK8390464.1"/>
    <property type="molecule type" value="Genomic_DNA"/>
</dbReference>
<keyword evidence="2" id="KW-0378">Hydrolase</keyword>
<dbReference type="GO" id="GO:0000175">
    <property type="term" value="F:3'-5'-RNA exonuclease activity"/>
    <property type="evidence" value="ECO:0007669"/>
    <property type="project" value="InterPro"/>
</dbReference>
<feature type="compositionally biased region" description="Basic and acidic residues" evidence="4">
    <location>
        <begin position="43"/>
        <end position="66"/>
    </location>
</feature>
<evidence type="ECO:0000313" key="6">
    <source>
        <dbReference type="EMBL" id="KAK8390464.1"/>
    </source>
</evidence>
<dbReference type="InterPro" id="IPR036397">
    <property type="entry name" value="RNaseH_sf"/>
</dbReference>
<feature type="domain" description="Exonuclease" evidence="5">
    <location>
        <begin position="193"/>
        <end position="386"/>
    </location>
</feature>
<gene>
    <name evidence="6" type="ORF">O3P69_010268</name>
</gene>
<feature type="region of interest" description="Disordered" evidence="4">
    <location>
        <begin position="40"/>
        <end position="66"/>
    </location>
</feature>
<evidence type="ECO:0000256" key="4">
    <source>
        <dbReference type="SAM" id="MobiDB-lite"/>
    </source>
</evidence>
<dbReference type="Gene3D" id="3.30.420.10">
    <property type="entry name" value="Ribonuclease H-like superfamily/Ribonuclease H"/>
    <property type="match status" value="1"/>
</dbReference>
<evidence type="ECO:0000313" key="7">
    <source>
        <dbReference type="Proteomes" id="UP001487740"/>
    </source>
</evidence>
<organism evidence="6 7">
    <name type="scientific">Scylla paramamosain</name>
    <name type="common">Mud crab</name>
    <dbReference type="NCBI Taxonomy" id="85552"/>
    <lineage>
        <taxon>Eukaryota</taxon>
        <taxon>Metazoa</taxon>
        <taxon>Ecdysozoa</taxon>
        <taxon>Arthropoda</taxon>
        <taxon>Crustacea</taxon>
        <taxon>Multicrustacea</taxon>
        <taxon>Malacostraca</taxon>
        <taxon>Eumalacostraca</taxon>
        <taxon>Eucarida</taxon>
        <taxon>Decapoda</taxon>
        <taxon>Pleocyemata</taxon>
        <taxon>Brachyura</taxon>
        <taxon>Eubrachyura</taxon>
        <taxon>Portunoidea</taxon>
        <taxon>Portunidae</taxon>
        <taxon>Portuninae</taxon>
        <taxon>Scylla</taxon>
    </lineage>
</organism>
<feature type="region of interest" description="Disordered" evidence="4">
    <location>
        <begin position="1"/>
        <end position="26"/>
    </location>
</feature>
<dbReference type="InterPro" id="IPR051274">
    <property type="entry name" value="3-5_Exoribonuclease"/>
</dbReference>
<dbReference type="PANTHER" id="PTHR23044">
    <property type="entry name" value="3'-5' EXONUCLEASE ERI1-RELATED"/>
    <property type="match status" value="1"/>
</dbReference>
<reference evidence="6 7" key="1">
    <citation type="submission" date="2023-03" db="EMBL/GenBank/DDBJ databases">
        <title>High-quality genome of Scylla paramamosain provides insights in environmental adaptation.</title>
        <authorList>
            <person name="Zhang L."/>
        </authorList>
    </citation>
    <scope>NUCLEOTIDE SEQUENCE [LARGE SCALE GENOMIC DNA]</scope>
    <source>
        <strain evidence="6">LZ_2023a</strain>
        <tissue evidence="6">Muscle</tissue>
    </source>
</reference>
<keyword evidence="3" id="KW-0269">Exonuclease</keyword>
<dbReference type="Pfam" id="PF00929">
    <property type="entry name" value="RNase_T"/>
    <property type="match status" value="1"/>
</dbReference>
<dbReference type="InterPro" id="IPR013520">
    <property type="entry name" value="Ribonucl_H"/>
</dbReference>
<proteinExistence type="predicted"/>
<feature type="compositionally biased region" description="Basic and acidic residues" evidence="4">
    <location>
        <begin position="16"/>
        <end position="26"/>
    </location>
</feature>
<dbReference type="CDD" id="cd06133">
    <property type="entry name" value="ERI-1_3'hExo_like"/>
    <property type="match status" value="1"/>
</dbReference>
<dbReference type="SUPFAM" id="SSF53098">
    <property type="entry name" value="Ribonuclease H-like"/>
    <property type="match status" value="1"/>
</dbReference>
<name>A0AAW0TS05_SCYPA</name>
<protein>
    <recommendedName>
        <fullName evidence="5">Exonuclease domain-containing protein</fullName>
    </recommendedName>
</protein>
<dbReference type="InterPro" id="IPR012337">
    <property type="entry name" value="RNaseH-like_sf"/>
</dbReference>
<sequence>MHAKINLEQKKKKNRKSVDRNTRTQERFAACYGTEAVSGLVTDAKHERKEMRRTGKQDEGENKSENKWNLHAIVREHDNNAVQRFRDLVDKVLDNPDFNHERDEMHTTEEQDEHDAHSNPFMEIVTATERNLHIKELLHELGNKAFDELMRLYDRGHKRKNHRGTIRELGLVQKRQQNVTTSRKPAVEQEFQYLVVLDFESTCWEGKWNAPQHEIIEFPAVLLNLQSGEVISEFQQYVMPMEQPVLSSFCTNLTGITQEQVDAGVPLGTCICLFSKWMQHLCEQHKMSFCAAVPGNRVTFATWSDWDLEICLQRECTRKRIRKPDFFNQWADVKLLYKKFYRRSPKGLAGALQDLGLTFQGREHSGICDAHNTATLISHMLHDGCVITVTKSLAPEAQKTRALLAIHGKKH</sequence>
<accession>A0AAW0TS05</accession>
<dbReference type="AlphaFoldDB" id="A0AAW0TS05"/>
<feature type="region of interest" description="Disordered" evidence="4">
    <location>
        <begin position="97"/>
        <end position="117"/>
    </location>
</feature>
<keyword evidence="7" id="KW-1185">Reference proteome</keyword>
<keyword evidence="1" id="KW-0540">Nuclease</keyword>
<evidence type="ECO:0000256" key="1">
    <source>
        <dbReference type="ARBA" id="ARBA00022722"/>
    </source>
</evidence>
<dbReference type="PANTHER" id="PTHR23044:SF61">
    <property type="entry name" value="3'-5' EXORIBONUCLEASE 1-RELATED"/>
    <property type="match status" value="1"/>
</dbReference>
<dbReference type="SMART" id="SM00479">
    <property type="entry name" value="EXOIII"/>
    <property type="match status" value="1"/>
</dbReference>
<dbReference type="InterPro" id="IPR047201">
    <property type="entry name" value="ERI-1_3'hExo-like"/>
</dbReference>
<dbReference type="GO" id="GO:0003676">
    <property type="term" value="F:nucleic acid binding"/>
    <property type="evidence" value="ECO:0007669"/>
    <property type="project" value="InterPro"/>
</dbReference>
<evidence type="ECO:0000256" key="2">
    <source>
        <dbReference type="ARBA" id="ARBA00022801"/>
    </source>
</evidence>
<evidence type="ECO:0000256" key="3">
    <source>
        <dbReference type="ARBA" id="ARBA00022839"/>
    </source>
</evidence>
<dbReference type="Proteomes" id="UP001487740">
    <property type="component" value="Unassembled WGS sequence"/>
</dbReference>
<evidence type="ECO:0000259" key="5">
    <source>
        <dbReference type="SMART" id="SM00479"/>
    </source>
</evidence>